<keyword evidence="4 12" id="KW-0812">Transmembrane</keyword>
<dbReference type="GO" id="GO:0005886">
    <property type="term" value="C:plasma membrane"/>
    <property type="evidence" value="ECO:0007669"/>
    <property type="project" value="UniProtKB-SubCell"/>
</dbReference>
<evidence type="ECO:0000259" key="13">
    <source>
        <dbReference type="Pfam" id="PF01435"/>
    </source>
</evidence>
<comment type="cofactor">
    <cofactor evidence="11">
        <name>Zn(2+)</name>
        <dbReference type="ChEBI" id="CHEBI:29105"/>
    </cofactor>
    <text evidence="11">Binds 1 zinc ion per subunit.</text>
</comment>
<proteinExistence type="inferred from homology"/>
<evidence type="ECO:0000256" key="9">
    <source>
        <dbReference type="ARBA" id="ARBA00023049"/>
    </source>
</evidence>
<feature type="transmembrane region" description="Helical" evidence="12">
    <location>
        <begin position="6"/>
        <end position="24"/>
    </location>
</feature>
<evidence type="ECO:0000256" key="12">
    <source>
        <dbReference type="SAM" id="Phobius"/>
    </source>
</evidence>
<evidence type="ECO:0000256" key="7">
    <source>
        <dbReference type="ARBA" id="ARBA00022833"/>
    </source>
</evidence>
<keyword evidence="6 11" id="KW-0378">Hydrolase</keyword>
<keyword evidence="9 11" id="KW-0482">Metalloprotease</keyword>
<dbReference type="PANTHER" id="PTHR43221">
    <property type="entry name" value="PROTEASE HTPX"/>
    <property type="match status" value="1"/>
</dbReference>
<comment type="subcellular location">
    <subcellularLocation>
        <location evidence="1">Cell membrane</location>
        <topology evidence="1">Multi-pass membrane protein</topology>
    </subcellularLocation>
</comment>
<evidence type="ECO:0000256" key="11">
    <source>
        <dbReference type="RuleBase" id="RU003983"/>
    </source>
</evidence>
<keyword evidence="15" id="KW-1185">Reference proteome</keyword>
<accession>A0AAX3M5A6</accession>
<evidence type="ECO:0000256" key="10">
    <source>
        <dbReference type="ARBA" id="ARBA00023136"/>
    </source>
</evidence>
<dbReference type="InterPro" id="IPR001915">
    <property type="entry name" value="Peptidase_M48"/>
</dbReference>
<dbReference type="Gene3D" id="3.30.2010.10">
    <property type="entry name" value="Metalloproteases ('zincins'), catalytic domain"/>
    <property type="match status" value="1"/>
</dbReference>
<dbReference type="AlphaFoldDB" id="A0AAX3M5A6"/>
<dbReference type="EC" id="3.4.24.-" evidence="14"/>
<dbReference type="GO" id="GO:0046872">
    <property type="term" value="F:metal ion binding"/>
    <property type="evidence" value="ECO:0007669"/>
    <property type="project" value="UniProtKB-KW"/>
</dbReference>
<dbReference type="KEGG" id="pka:PQ456_08005"/>
<dbReference type="Proteomes" id="UP001220509">
    <property type="component" value="Chromosome"/>
</dbReference>
<feature type="transmembrane region" description="Helical" evidence="12">
    <location>
        <begin position="57"/>
        <end position="77"/>
    </location>
</feature>
<name>A0AAX3M5A6_9BACL</name>
<feature type="domain" description="Peptidase M48" evidence="13">
    <location>
        <begin position="98"/>
        <end position="308"/>
    </location>
</feature>
<comment type="similarity">
    <text evidence="11">Belongs to the peptidase M48 family.</text>
</comment>
<keyword evidence="8 12" id="KW-1133">Transmembrane helix</keyword>
<gene>
    <name evidence="14" type="ORF">PQ456_08005</name>
</gene>
<dbReference type="GO" id="GO:0004222">
    <property type="term" value="F:metalloendopeptidase activity"/>
    <property type="evidence" value="ECO:0007669"/>
    <property type="project" value="InterPro"/>
</dbReference>
<evidence type="ECO:0000256" key="8">
    <source>
        <dbReference type="ARBA" id="ARBA00022989"/>
    </source>
</evidence>
<feature type="transmembrane region" description="Helical" evidence="12">
    <location>
        <begin position="183"/>
        <end position="203"/>
    </location>
</feature>
<evidence type="ECO:0000256" key="5">
    <source>
        <dbReference type="ARBA" id="ARBA00022723"/>
    </source>
</evidence>
<reference evidence="14 15" key="1">
    <citation type="submission" date="2023-02" db="EMBL/GenBank/DDBJ databases">
        <title>Genome sequence of Paenibacillus kyungheensis KACC 18744.</title>
        <authorList>
            <person name="Kim S."/>
            <person name="Heo J."/>
            <person name="Kwon S.-W."/>
        </authorList>
    </citation>
    <scope>NUCLEOTIDE SEQUENCE [LARGE SCALE GENOMIC DNA]</scope>
    <source>
        <strain evidence="14 15">KACC 18744</strain>
    </source>
</reference>
<sequence length="338" mass="40187">MIILFLVSILSNIISIAYSIDLIIKSRSKSEGFILQYSLPFLVTFLSPLLITHLFNFSIWMSLILVIGIGIKFTYFFSNSYNESVSYIMETDNCEHLRNPKLEDLIVKMCLEQGINKIDIDLINNSKEINAQASSKLRSRQHQISITKKSLDLEYNTVIALVAHEIFHLKFMDTTVIANLKRVLNNLCLFVSFIVFVQFLNFISEYLSFYNFLTLIFCLIALLYFILMMIFLLIDNRRFWNQIQELKADRFASQLSNVGAREYIKLLHILKSQEDYHWANYTWYQKIYFKYFLILDHPSIDRRIYLIENYKKWTYMDLTKHLFLMMKWFLTGKGWIGR</sequence>
<evidence type="ECO:0000313" key="15">
    <source>
        <dbReference type="Proteomes" id="UP001220509"/>
    </source>
</evidence>
<organism evidence="14 15">
    <name type="scientific">Paenibacillus kyungheensis</name>
    <dbReference type="NCBI Taxonomy" id="1452732"/>
    <lineage>
        <taxon>Bacteria</taxon>
        <taxon>Bacillati</taxon>
        <taxon>Bacillota</taxon>
        <taxon>Bacilli</taxon>
        <taxon>Bacillales</taxon>
        <taxon>Paenibacillaceae</taxon>
        <taxon>Paenibacillus</taxon>
    </lineage>
</organism>
<dbReference type="Pfam" id="PF01435">
    <property type="entry name" value="Peptidase_M48"/>
    <property type="match status" value="1"/>
</dbReference>
<evidence type="ECO:0000256" key="3">
    <source>
        <dbReference type="ARBA" id="ARBA00022670"/>
    </source>
</evidence>
<keyword evidence="7 11" id="KW-0862">Zinc</keyword>
<dbReference type="PANTHER" id="PTHR43221:SF1">
    <property type="entry name" value="PROTEASE HTPX"/>
    <property type="match status" value="1"/>
</dbReference>
<evidence type="ECO:0000256" key="2">
    <source>
        <dbReference type="ARBA" id="ARBA00022475"/>
    </source>
</evidence>
<keyword evidence="3 11" id="KW-0645">Protease</keyword>
<keyword evidence="5" id="KW-0479">Metal-binding</keyword>
<feature type="transmembrane region" description="Helical" evidence="12">
    <location>
        <begin position="209"/>
        <end position="234"/>
    </location>
</feature>
<keyword evidence="2" id="KW-1003">Cell membrane</keyword>
<evidence type="ECO:0000256" key="4">
    <source>
        <dbReference type="ARBA" id="ARBA00022692"/>
    </source>
</evidence>
<protein>
    <submittedName>
        <fullName evidence="14">M48 family metalloprotease</fullName>
        <ecNumber evidence="14">3.4.24.-</ecNumber>
    </submittedName>
</protein>
<dbReference type="GO" id="GO:0006508">
    <property type="term" value="P:proteolysis"/>
    <property type="evidence" value="ECO:0007669"/>
    <property type="project" value="UniProtKB-KW"/>
</dbReference>
<evidence type="ECO:0000313" key="14">
    <source>
        <dbReference type="EMBL" id="WCT57437.1"/>
    </source>
</evidence>
<keyword evidence="10 12" id="KW-0472">Membrane</keyword>
<evidence type="ECO:0000256" key="6">
    <source>
        <dbReference type="ARBA" id="ARBA00022801"/>
    </source>
</evidence>
<dbReference type="RefSeq" id="WP_273615644.1">
    <property type="nucleotide sequence ID" value="NZ_CP117416.1"/>
</dbReference>
<dbReference type="EMBL" id="CP117416">
    <property type="protein sequence ID" value="WCT57437.1"/>
    <property type="molecule type" value="Genomic_DNA"/>
</dbReference>
<evidence type="ECO:0000256" key="1">
    <source>
        <dbReference type="ARBA" id="ARBA00004651"/>
    </source>
</evidence>
<dbReference type="InterPro" id="IPR050083">
    <property type="entry name" value="HtpX_protease"/>
</dbReference>